<evidence type="ECO:0000313" key="3">
    <source>
        <dbReference type="Proteomes" id="UP000009256"/>
    </source>
</evidence>
<dbReference type="Proteomes" id="UP000009256">
    <property type="component" value="Chromosome"/>
</dbReference>
<accession>E4S7M2</accession>
<reference key="1">
    <citation type="submission" date="2010-11" db="EMBL/GenBank/DDBJ databases">
        <title>Complete sequence of chromosome of Caldicellulosiruptor kristjanssonii 177R1B.</title>
        <authorList>
            <consortium name="US DOE Joint Genome Institute"/>
            <person name="Lucas S."/>
            <person name="Copeland A."/>
            <person name="Lapidus A."/>
            <person name="Cheng J.-F."/>
            <person name="Bruce D."/>
            <person name="Goodwin L."/>
            <person name="Pitluck S."/>
            <person name="Davenport K."/>
            <person name="Detter J.C."/>
            <person name="Han C."/>
            <person name="Tapia R."/>
            <person name="Land M."/>
            <person name="Hauser L."/>
            <person name="Jeffries C."/>
            <person name="Kyrpides N."/>
            <person name="Ivanova N."/>
            <person name="Mikhailova N."/>
            <person name="Blumer-Schuette S.E."/>
            <person name="Kelly R.M."/>
            <person name="Woyke T."/>
        </authorList>
    </citation>
    <scope>NUCLEOTIDE SEQUENCE</scope>
    <source>
        <strain>177R1B</strain>
    </source>
</reference>
<feature type="transmembrane region" description="Helical" evidence="1">
    <location>
        <begin position="79"/>
        <end position="100"/>
    </location>
</feature>
<dbReference type="RefSeq" id="WP_013432556.1">
    <property type="nucleotide sequence ID" value="NC_014721.1"/>
</dbReference>
<sequence length="381" mass="44241">MCSGRLVLKVEGENLNKFLNMLIFNKILLKLHSKQDNTIIIGISTKDFKKVTKIAKRSMCKISILEKNGMYFYLKELTLWKVITVGVCIFILIVFNQFIFDIAILNHGSADILLDEKIKEKLYQYNIKPFMLKNKIDEKILERKLLADLGDLMWVNVKKEGARLFVEYVKREKAEVENKKGQIFAASSGVIKRIILKSGNLLVKEGDTVVCGQLLVDNKVTSKDGIEYYEDANAQIEAITFYTIPADFTIPLYQKEYISKATVPYIKVGNYEIKLKNIVTKNENCDKIKIKEYKLSPLAIWVGVYEIKRYKLKRFVPTLAQIKEKVKRECDQKFMSLTKNKKILNVLSVRTYIKMIKQKGEIRKIECQRNYECLEEIGIKK</sequence>
<dbReference type="Pfam" id="PF06898">
    <property type="entry name" value="YqfD"/>
    <property type="match status" value="1"/>
</dbReference>
<keyword evidence="3" id="KW-1185">Reference proteome</keyword>
<dbReference type="AlphaFoldDB" id="E4S7M2"/>
<proteinExistence type="predicted"/>
<dbReference type="InterPro" id="IPR010690">
    <property type="entry name" value="YqfD"/>
</dbReference>
<keyword evidence="1" id="KW-0472">Membrane</keyword>
<dbReference type="HOGENOM" id="CLU_727004_0_0_9"/>
<keyword evidence="1" id="KW-1133">Transmembrane helix</keyword>
<reference evidence="2 3" key="2">
    <citation type="journal article" date="2011" name="J. Bacteriol.">
        <title>Complete genome sequences for the anaerobic, extremely thermophilic plant biomass-degrading bacteria Caldicellulosiruptor hydrothermalis, Caldicellulosiruptor kristjanssonii, Caldicellulosiruptor kronotskyensis, Caldicellulosiruptor owensenis, and Caldicellulosiruptor lactoaceticus.</title>
        <authorList>
            <person name="Blumer-Schuette S.E."/>
            <person name="Ozdemir I."/>
            <person name="Mistry D."/>
            <person name="Lucas S."/>
            <person name="Lapidus A."/>
            <person name="Cheng J.F."/>
            <person name="Goodwin L.A."/>
            <person name="Pitluck S."/>
            <person name="Land M.L."/>
            <person name="Hauser L.J."/>
            <person name="Woyke T."/>
            <person name="Mikhailova N."/>
            <person name="Pati A."/>
            <person name="Kyrpides N.C."/>
            <person name="Ivanova N."/>
            <person name="Detter J.C."/>
            <person name="Walston-Davenport K."/>
            <person name="Han S."/>
            <person name="Adams M.W."/>
            <person name="Kelly R.M."/>
        </authorList>
    </citation>
    <scope>NUCLEOTIDE SEQUENCE [LARGE SCALE GENOMIC DNA]</scope>
    <source>
        <strain evidence="3">ATCC 700853 / DSM 12137 / I77R1B</strain>
    </source>
</reference>
<dbReference type="OrthoDB" id="1640349at2"/>
<keyword evidence="1" id="KW-0812">Transmembrane</keyword>
<dbReference type="eggNOG" id="COG0561">
    <property type="taxonomic scope" value="Bacteria"/>
</dbReference>
<dbReference type="KEGG" id="cki:Calkr_1254"/>
<gene>
    <name evidence="2" type="ordered locus">Calkr_1254</name>
</gene>
<dbReference type="STRING" id="632335.Calkr_1254"/>
<name>E4S7M2_CALA7</name>
<evidence type="ECO:0000256" key="1">
    <source>
        <dbReference type="SAM" id="Phobius"/>
    </source>
</evidence>
<evidence type="ECO:0000313" key="2">
    <source>
        <dbReference type="EMBL" id="ADQ40762.1"/>
    </source>
</evidence>
<protein>
    <submittedName>
        <fullName evidence="2">Stage IV sporulation YqfD</fullName>
    </submittedName>
</protein>
<organism evidence="2 3">
    <name type="scientific">Caldicellulosiruptor acetigenus (strain ATCC 700853 / DSM 12137 / I77R1B)</name>
    <name type="common">Caldicellulosiruptor kristjanssonii</name>
    <dbReference type="NCBI Taxonomy" id="632335"/>
    <lineage>
        <taxon>Bacteria</taxon>
        <taxon>Bacillati</taxon>
        <taxon>Bacillota</taxon>
        <taxon>Bacillota incertae sedis</taxon>
        <taxon>Caldicellulosiruptorales</taxon>
        <taxon>Caldicellulosiruptoraceae</taxon>
        <taxon>Caldicellulosiruptor</taxon>
    </lineage>
</organism>
<dbReference type="EMBL" id="CP002326">
    <property type="protein sequence ID" value="ADQ40762.1"/>
    <property type="molecule type" value="Genomic_DNA"/>
</dbReference>